<proteinExistence type="predicted"/>
<evidence type="ECO:0000313" key="1">
    <source>
        <dbReference type="EMBL" id="KEQ83752.1"/>
    </source>
</evidence>
<name>A0A074XP55_AURPU</name>
<reference evidence="1 2" key="1">
    <citation type="journal article" date="2014" name="BMC Genomics">
        <title>Genome sequencing of four Aureobasidium pullulans varieties: biotechnological potential, stress tolerance, and description of new species.</title>
        <authorList>
            <person name="Gostin Ar C."/>
            <person name="Ohm R.A."/>
            <person name="Kogej T."/>
            <person name="Sonjak S."/>
            <person name="Turk M."/>
            <person name="Zajc J."/>
            <person name="Zalar P."/>
            <person name="Grube M."/>
            <person name="Sun H."/>
            <person name="Han J."/>
            <person name="Sharma A."/>
            <person name="Chiniquy J."/>
            <person name="Ngan C.Y."/>
            <person name="Lipzen A."/>
            <person name="Barry K."/>
            <person name="Grigoriev I.V."/>
            <person name="Gunde-Cimerman N."/>
        </authorList>
    </citation>
    <scope>NUCLEOTIDE SEQUENCE [LARGE SCALE GENOMIC DNA]</scope>
    <source>
        <strain evidence="1 2">EXF-150</strain>
    </source>
</reference>
<accession>A0A074XP55</accession>
<dbReference type="EMBL" id="KL584983">
    <property type="protein sequence ID" value="KEQ83752.1"/>
    <property type="molecule type" value="Genomic_DNA"/>
</dbReference>
<dbReference type="AlphaFoldDB" id="A0A074XP55"/>
<dbReference type="HOGENOM" id="CLU_2359351_0_0_1"/>
<keyword evidence="2" id="KW-1185">Reference proteome</keyword>
<protein>
    <submittedName>
        <fullName evidence="1">Uncharacterized protein</fullName>
    </submittedName>
</protein>
<evidence type="ECO:0000313" key="2">
    <source>
        <dbReference type="Proteomes" id="UP000030706"/>
    </source>
</evidence>
<sequence length="96" mass="10652">MIASAAHLLCLQSLTPARSSLINVLPSSRWCKHPYPCLSSVNNTTFCILPPRRVATEDPYIDLIGEFRRSSALLQLLLTKLHCIFLLQHSHVGGVV</sequence>
<dbReference type="RefSeq" id="XP_029759939.1">
    <property type="nucleotide sequence ID" value="XM_029899431.1"/>
</dbReference>
<dbReference type="Proteomes" id="UP000030706">
    <property type="component" value="Unassembled WGS sequence"/>
</dbReference>
<organism evidence="1 2">
    <name type="scientific">Aureobasidium pullulans EXF-150</name>
    <dbReference type="NCBI Taxonomy" id="1043002"/>
    <lineage>
        <taxon>Eukaryota</taxon>
        <taxon>Fungi</taxon>
        <taxon>Dikarya</taxon>
        <taxon>Ascomycota</taxon>
        <taxon>Pezizomycotina</taxon>
        <taxon>Dothideomycetes</taxon>
        <taxon>Dothideomycetidae</taxon>
        <taxon>Dothideales</taxon>
        <taxon>Saccotheciaceae</taxon>
        <taxon>Aureobasidium</taxon>
    </lineage>
</organism>
<dbReference type="GeneID" id="40741737"/>
<gene>
    <name evidence="1" type="ORF">M438DRAFT_21369</name>
</gene>